<evidence type="ECO:0000256" key="2">
    <source>
        <dbReference type="SAM" id="MobiDB-lite"/>
    </source>
</evidence>
<keyword evidence="3" id="KW-1133">Transmembrane helix</keyword>
<feature type="region of interest" description="Disordered" evidence="2">
    <location>
        <begin position="12"/>
        <end position="32"/>
    </location>
</feature>
<evidence type="ECO:0000259" key="4">
    <source>
        <dbReference type="Pfam" id="PF03816"/>
    </source>
</evidence>
<sequence length="355" mass="38252">MGAITMTDIFDLGPDEKTQHDDPSTRPRKKKRLSRPVKTLIIVASILVGLLVIVGVVAGVYAMNLARTFDDRTTTLPQAFPEESTRPTVSATGAMNILLMGSDSRGDETNLDDASSTDQRTDTMMLMHIDADRKNVYVMSIMRDLWVPIPGNGDAKINAAFAYGGSPLTVQTIEQLTGARIDHVAIIDFEGFAGMTEAIGGVDVVSDKAFTARGTQIQVGTNHLEGEDALNFVRERYSFTDGDYTRVENQQRFLQAVADKLISRDTLTNPTAITNFVGSVSDYLTVDDTLDAGAIASLGVSLRDVKNENIHFFTIPTSGTGTIGGQSVVLQAEGKMPGLRDALANDTLGAYLPTL</sequence>
<keyword evidence="3" id="KW-0812">Transmembrane</keyword>
<dbReference type="PANTHER" id="PTHR33392:SF6">
    <property type="entry name" value="POLYISOPRENYL-TEICHOIC ACID--PEPTIDOGLYCAN TEICHOIC ACID TRANSFERASE TAGU"/>
    <property type="match status" value="1"/>
</dbReference>
<evidence type="ECO:0000256" key="1">
    <source>
        <dbReference type="ARBA" id="ARBA00006068"/>
    </source>
</evidence>
<dbReference type="Proteomes" id="UP000321154">
    <property type="component" value="Unassembled WGS sequence"/>
</dbReference>
<keyword evidence="3" id="KW-0472">Membrane</keyword>
<dbReference type="EMBL" id="BJUV01000028">
    <property type="protein sequence ID" value="GEK84128.1"/>
    <property type="molecule type" value="Genomic_DNA"/>
</dbReference>
<organism evidence="5 6">
    <name type="scientific">Frigoribacterium faeni</name>
    <dbReference type="NCBI Taxonomy" id="145483"/>
    <lineage>
        <taxon>Bacteria</taxon>
        <taxon>Bacillati</taxon>
        <taxon>Actinomycetota</taxon>
        <taxon>Actinomycetes</taxon>
        <taxon>Micrococcales</taxon>
        <taxon>Microbacteriaceae</taxon>
        <taxon>Frigoribacterium</taxon>
    </lineage>
</organism>
<evidence type="ECO:0000313" key="6">
    <source>
        <dbReference type="Proteomes" id="UP000321154"/>
    </source>
</evidence>
<reference evidence="5 6" key="1">
    <citation type="submission" date="2019-07" db="EMBL/GenBank/DDBJ databases">
        <title>Whole genome shotgun sequence of Frigoribacterium faeni NBRC 103066.</title>
        <authorList>
            <person name="Hosoyama A."/>
            <person name="Uohara A."/>
            <person name="Ohji S."/>
            <person name="Ichikawa N."/>
        </authorList>
    </citation>
    <scope>NUCLEOTIDE SEQUENCE [LARGE SCALE GENOMIC DNA]</scope>
    <source>
        <strain evidence="5 6">NBRC 103066</strain>
    </source>
</reference>
<comment type="similarity">
    <text evidence="1">Belongs to the LytR/CpsA/Psr (LCP) family.</text>
</comment>
<feature type="transmembrane region" description="Helical" evidence="3">
    <location>
        <begin position="39"/>
        <end position="63"/>
    </location>
</feature>
<dbReference type="Gene3D" id="3.40.630.190">
    <property type="entry name" value="LCP protein"/>
    <property type="match status" value="1"/>
</dbReference>
<gene>
    <name evidence="5" type="ORF">FFA01_24370</name>
</gene>
<proteinExistence type="inferred from homology"/>
<dbReference type="NCBIfam" id="TIGR00350">
    <property type="entry name" value="lytR_cpsA_psr"/>
    <property type="match status" value="1"/>
</dbReference>
<dbReference type="Pfam" id="PF03816">
    <property type="entry name" value="LytR_cpsA_psr"/>
    <property type="match status" value="1"/>
</dbReference>
<dbReference type="PANTHER" id="PTHR33392">
    <property type="entry name" value="POLYISOPRENYL-TEICHOIC ACID--PEPTIDOGLYCAN TEICHOIC ACID TRANSFERASE TAGU"/>
    <property type="match status" value="1"/>
</dbReference>
<evidence type="ECO:0000313" key="5">
    <source>
        <dbReference type="EMBL" id="GEK84128.1"/>
    </source>
</evidence>
<dbReference type="InterPro" id="IPR050922">
    <property type="entry name" value="LytR/CpsA/Psr_CW_biosynth"/>
</dbReference>
<feature type="domain" description="Cell envelope-related transcriptional attenuator" evidence="4">
    <location>
        <begin position="120"/>
        <end position="262"/>
    </location>
</feature>
<accession>A0ABQ0URL7</accession>
<keyword evidence="6" id="KW-1185">Reference proteome</keyword>
<name>A0ABQ0URL7_9MICO</name>
<evidence type="ECO:0000256" key="3">
    <source>
        <dbReference type="SAM" id="Phobius"/>
    </source>
</evidence>
<feature type="compositionally biased region" description="Basic and acidic residues" evidence="2">
    <location>
        <begin position="14"/>
        <end position="25"/>
    </location>
</feature>
<dbReference type="InterPro" id="IPR004474">
    <property type="entry name" value="LytR_CpsA_psr"/>
</dbReference>
<comment type="caution">
    <text evidence="5">The sequence shown here is derived from an EMBL/GenBank/DDBJ whole genome shotgun (WGS) entry which is preliminary data.</text>
</comment>
<protein>
    <submittedName>
        <fullName evidence="5">Transcriptional regulator</fullName>
    </submittedName>
</protein>